<keyword evidence="3" id="KW-1185">Reference proteome</keyword>
<reference evidence="2 3" key="1">
    <citation type="submission" date="2018-08" db="EMBL/GenBank/DDBJ databases">
        <title>Pallidiluteibacterium maritimus gen. nov., sp. nov., isolated from coastal sediment.</title>
        <authorList>
            <person name="Zhou L.Y."/>
        </authorList>
    </citation>
    <scope>NUCLEOTIDE SEQUENCE [LARGE SCALE GENOMIC DNA]</scope>
    <source>
        <strain evidence="2 3">XSD2</strain>
    </source>
</reference>
<dbReference type="Proteomes" id="UP000265926">
    <property type="component" value="Unassembled WGS sequence"/>
</dbReference>
<evidence type="ECO:0000256" key="1">
    <source>
        <dbReference type="SAM" id="Phobius"/>
    </source>
</evidence>
<gene>
    <name evidence="2" type="ORF">D1614_07345</name>
</gene>
<evidence type="ECO:0000313" key="2">
    <source>
        <dbReference type="EMBL" id="RIJ49352.1"/>
    </source>
</evidence>
<accession>A0A399T3K8</accession>
<dbReference type="InterPro" id="IPR007272">
    <property type="entry name" value="Sulf_transp_TsuA/YedE"/>
</dbReference>
<keyword evidence="1" id="KW-0812">Transmembrane</keyword>
<dbReference type="EMBL" id="QWGR01000003">
    <property type="protein sequence ID" value="RIJ49352.1"/>
    <property type="molecule type" value="Genomic_DNA"/>
</dbReference>
<dbReference type="GO" id="GO:0016740">
    <property type="term" value="F:transferase activity"/>
    <property type="evidence" value="ECO:0007669"/>
    <property type="project" value="UniProtKB-KW"/>
</dbReference>
<dbReference type="Pfam" id="PF04143">
    <property type="entry name" value="Sulf_transp"/>
    <property type="match status" value="1"/>
</dbReference>
<organism evidence="2 3">
    <name type="scientific">Maribellus luteus</name>
    <dbReference type="NCBI Taxonomy" id="2305463"/>
    <lineage>
        <taxon>Bacteria</taxon>
        <taxon>Pseudomonadati</taxon>
        <taxon>Bacteroidota</taxon>
        <taxon>Bacteroidia</taxon>
        <taxon>Marinilabiliales</taxon>
        <taxon>Prolixibacteraceae</taxon>
        <taxon>Maribellus</taxon>
    </lineage>
</organism>
<dbReference type="AlphaFoldDB" id="A0A399T3K8"/>
<feature type="transmembrane region" description="Helical" evidence="1">
    <location>
        <begin position="82"/>
        <end position="104"/>
    </location>
</feature>
<sequence length="200" mass="21587">MGPLIPNGIIGGGWDFVIALLIGIAFGFILEAAGFSSSRNLAGVFYGYNFVVLRVFFTALIVAMVGIMYFDCLGWLDLSKIFILPTYLGPMIVGGVIMGFGFILGGYCPGTSFTGLAIGKLDALFFTIGLYLGILVFSVAFPLFEDFYSSGSLGNVTLTDVTGIPASYFALAFTVVALAAFWGTMLIEKRVRKNMKQYKF</sequence>
<keyword evidence="1" id="KW-1133">Transmembrane helix</keyword>
<feature type="transmembrane region" description="Helical" evidence="1">
    <location>
        <begin position="12"/>
        <end position="33"/>
    </location>
</feature>
<proteinExistence type="predicted"/>
<dbReference type="OrthoDB" id="1450994at2"/>
<feature type="transmembrane region" description="Helical" evidence="1">
    <location>
        <begin position="124"/>
        <end position="144"/>
    </location>
</feature>
<feature type="transmembrane region" description="Helical" evidence="1">
    <location>
        <begin position="164"/>
        <end position="187"/>
    </location>
</feature>
<evidence type="ECO:0000313" key="3">
    <source>
        <dbReference type="Proteomes" id="UP000265926"/>
    </source>
</evidence>
<protein>
    <submittedName>
        <fullName evidence="2">Sulfurtransferase</fullName>
    </submittedName>
</protein>
<dbReference type="RefSeq" id="WP_119437239.1">
    <property type="nucleotide sequence ID" value="NZ_QWGR01000003.1"/>
</dbReference>
<keyword evidence="2" id="KW-0808">Transferase</keyword>
<name>A0A399T3K8_9BACT</name>
<keyword evidence="1" id="KW-0472">Membrane</keyword>
<comment type="caution">
    <text evidence="2">The sequence shown here is derived from an EMBL/GenBank/DDBJ whole genome shotgun (WGS) entry which is preliminary data.</text>
</comment>
<feature type="transmembrane region" description="Helical" evidence="1">
    <location>
        <begin position="45"/>
        <end position="70"/>
    </location>
</feature>